<dbReference type="PROSITE" id="PS50949">
    <property type="entry name" value="HTH_GNTR"/>
    <property type="match status" value="1"/>
</dbReference>
<dbReference type="Proteomes" id="UP000281647">
    <property type="component" value="Unassembled WGS sequence"/>
</dbReference>
<evidence type="ECO:0000256" key="1">
    <source>
        <dbReference type="ARBA" id="ARBA00023015"/>
    </source>
</evidence>
<sequence>MSDDISISEKAYQYLRSMIIDGKIDTNKAFTERALAEKLQSSRTPLRAAINRLEGEGLIERLAGGGIVVREIKIEELVEILMVRLLLEGEAAALCAARAPAEATAALIAQSEYFLTNSDAEFDAFWAYDDRFHHYVAEHSGKPLLAKLIGNLRDMARMCHVTRMEHSFVSQAEEHIAVLRQIEAGSPELARQAMVDHITKVRERLMRWLFDS</sequence>
<dbReference type="SMART" id="SM00345">
    <property type="entry name" value="HTH_GNTR"/>
    <property type="match status" value="1"/>
</dbReference>
<dbReference type="InterPro" id="IPR000524">
    <property type="entry name" value="Tscrpt_reg_HTH_GntR"/>
</dbReference>
<evidence type="ECO:0000259" key="4">
    <source>
        <dbReference type="PROSITE" id="PS50949"/>
    </source>
</evidence>
<dbReference type="CDD" id="cd07377">
    <property type="entry name" value="WHTH_GntR"/>
    <property type="match status" value="1"/>
</dbReference>
<gene>
    <name evidence="5" type="ORF">EET67_20310</name>
</gene>
<dbReference type="EMBL" id="RKST01000026">
    <property type="protein sequence ID" value="RUM96015.1"/>
    <property type="molecule type" value="Genomic_DNA"/>
</dbReference>
<evidence type="ECO:0000256" key="3">
    <source>
        <dbReference type="ARBA" id="ARBA00023163"/>
    </source>
</evidence>
<keyword evidence="3" id="KW-0804">Transcription</keyword>
<accession>A0A432V1N0</accession>
<dbReference type="InterPro" id="IPR036388">
    <property type="entry name" value="WH-like_DNA-bd_sf"/>
</dbReference>
<dbReference type="Gene3D" id="1.10.10.10">
    <property type="entry name" value="Winged helix-like DNA-binding domain superfamily/Winged helix DNA-binding domain"/>
    <property type="match status" value="1"/>
</dbReference>
<dbReference type="GO" id="GO:0003700">
    <property type="term" value="F:DNA-binding transcription factor activity"/>
    <property type="evidence" value="ECO:0007669"/>
    <property type="project" value="InterPro"/>
</dbReference>
<dbReference type="Pfam" id="PF00392">
    <property type="entry name" value="GntR"/>
    <property type="match status" value="1"/>
</dbReference>
<dbReference type="PRINTS" id="PR00035">
    <property type="entry name" value="HTHGNTR"/>
</dbReference>
<dbReference type="AlphaFoldDB" id="A0A432V1N0"/>
<protein>
    <submittedName>
        <fullName evidence="5">GntR family transcriptional regulator</fullName>
    </submittedName>
</protein>
<dbReference type="InterPro" id="IPR011711">
    <property type="entry name" value="GntR_C"/>
</dbReference>
<reference evidence="5 6" key="1">
    <citation type="submission" date="2018-11" db="EMBL/GenBank/DDBJ databases">
        <title>Pseudaminobacter arsenicus sp. nov., an arsenic-resistant bacterium isolated from arsenic-rich aquifers.</title>
        <authorList>
            <person name="Mu Y."/>
        </authorList>
    </citation>
    <scope>NUCLEOTIDE SEQUENCE [LARGE SCALE GENOMIC DNA]</scope>
    <source>
        <strain evidence="5 6">CB3</strain>
    </source>
</reference>
<dbReference type="OrthoDB" id="8247358at2"/>
<dbReference type="Pfam" id="PF07729">
    <property type="entry name" value="FCD"/>
    <property type="match status" value="1"/>
</dbReference>
<dbReference type="Gene3D" id="1.20.120.530">
    <property type="entry name" value="GntR ligand-binding domain-like"/>
    <property type="match status" value="1"/>
</dbReference>
<dbReference type="RefSeq" id="WP_128625441.1">
    <property type="nucleotide sequence ID" value="NZ_ML133513.1"/>
</dbReference>
<evidence type="ECO:0000313" key="5">
    <source>
        <dbReference type="EMBL" id="RUM96015.1"/>
    </source>
</evidence>
<organism evidence="5 6">
    <name type="scientific">Borborobacter arsenicus</name>
    <dbReference type="NCBI Taxonomy" id="1851146"/>
    <lineage>
        <taxon>Bacteria</taxon>
        <taxon>Pseudomonadati</taxon>
        <taxon>Pseudomonadota</taxon>
        <taxon>Alphaproteobacteria</taxon>
        <taxon>Hyphomicrobiales</taxon>
        <taxon>Phyllobacteriaceae</taxon>
        <taxon>Borborobacter</taxon>
    </lineage>
</organism>
<proteinExistence type="predicted"/>
<dbReference type="InterPro" id="IPR008920">
    <property type="entry name" value="TF_FadR/GntR_C"/>
</dbReference>
<dbReference type="GO" id="GO:0003677">
    <property type="term" value="F:DNA binding"/>
    <property type="evidence" value="ECO:0007669"/>
    <property type="project" value="UniProtKB-KW"/>
</dbReference>
<evidence type="ECO:0000256" key="2">
    <source>
        <dbReference type="ARBA" id="ARBA00023125"/>
    </source>
</evidence>
<dbReference type="InterPro" id="IPR036390">
    <property type="entry name" value="WH_DNA-bd_sf"/>
</dbReference>
<evidence type="ECO:0000313" key="6">
    <source>
        <dbReference type="Proteomes" id="UP000281647"/>
    </source>
</evidence>
<keyword evidence="6" id="KW-1185">Reference proteome</keyword>
<dbReference type="PANTHER" id="PTHR43537:SF5">
    <property type="entry name" value="UXU OPERON TRANSCRIPTIONAL REGULATOR"/>
    <property type="match status" value="1"/>
</dbReference>
<comment type="caution">
    <text evidence="5">The sequence shown here is derived from an EMBL/GenBank/DDBJ whole genome shotgun (WGS) entry which is preliminary data.</text>
</comment>
<dbReference type="SUPFAM" id="SSF48008">
    <property type="entry name" value="GntR ligand-binding domain-like"/>
    <property type="match status" value="1"/>
</dbReference>
<name>A0A432V1N0_9HYPH</name>
<keyword evidence="2" id="KW-0238">DNA-binding</keyword>
<dbReference type="SUPFAM" id="SSF46785">
    <property type="entry name" value="Winged helix' DNA-binding domain"/>
    <property type="match status" value="1"/>
</dbReference>
<dbReference type="SMART" id="SM00895">
    <property type="entry name" value="FCD"/>
    <property type="match status" value="1"/>
</dbReference>
<keyword evidence="1" id="KW-0805">Transcription regulation</keyword>
<dbReference type="PANTHER" id="PTHR43537">
    <property type="entry name" value="TRANSCRIPTIONAL REGULATOR, GNTR FAMILY"/>
    <property type="match status" value="1"/>
</dbReference>
<feature type="domain" description="HTH gntR-type" evidence="4">
    <location>
        <begin position="5"/>
        <end position="72"/>
    </location>
</feature>